<feature type="transmembrane region" description="Helical" evidence="6">
    <location>
        <begin position="24"/>
        <end position="45"/>
    </location>
</feature>
<reference evidence="7" key="1">
    <citation type="submission" date="2016-04" db="EMBL/GenBank/DDBJ databases">
        <authorList>
            <person name="Evans L.H."/>
            <person name="Alamgir A."/>
            <person name="Owens N."/>
            <person name="Weber N.D."/>
            <person name="Virtaneva K."/>
            <person name="Barbian K."/>
            <person name="Babar A."/>
            <person name="Rosenke K."/>
        </authorList>
    </citation>
    <scope>NUCLEOTIDE SEQUENCE</scope>
    <source>
        <strain evidence="7">86</strain>
    </source>
</reference>
<dbReference type="PANTHER" id="PTHR23291">
    <property type="entry name" value="BAX INHIBITOR-RELATED"/>
    <property type="match status" value="1"/>
</dbReference>
<dbReference type="Pfam" id="PF01027">
    <property type="entry name" value="Bax1-I"/>
    <property type="match status" value="1"/>
</dbReference>
<evidence type="ECO:0000256" key="1">
    <source>
        <dbReference type="ARBA" id="ARBA00004141"/>
    </source>
</evidence>
<evidence type="ECO:0000256" key="3">
    <source>
        <dbReference type="ARBA" id="ARBA00022692"/>
    </source>
</evidence>
<feature type="transmembrane region" description="Helical" evidence="6">
    <location>
        <begin position="138"/>
        <end position="161"/>
    </location>
</feature>
<protein>
    <submittedName>
        <fullName evidence="7">Inner membrane protein YbhL</fullName>
    </submittedName>
</protein>
<dbReference type="PANTHER" id="PTHR23291:SF50">
    <property type="entry name" value="PROTEIN LIFEGUARD 4"/>
    <property type="match status" value="1"/>
</dbReference>
<dbReference type="GO" id="GO:0005886">
    <property type="term" value="C:plasma membrane"/>
    <property type="evidence" value="ECO:0007669"/>
    <property type="project" value="TreeGrafter"/>
</dbReference>
<evidence type="ECO:0000256" key="2">
    <source>
        <dbReference type="ARBA" id="ARBA00010350"/>
    </source>
</evidence>
<dbReference type="CDD" id="cd10432">
    <property type="entry name" value="BI-1-like_bacterial"/>
    <property type="match status" value="1"/>
</dbReference>
<gene>
    <name evidence="7" type="primary">ybhL</name>
    <name evidence="7" type="ORF">KL86DPRO_10396</name>
</gene>
<evidence type="ECO:0000256" key="6">
    <source>
        <dbReference type="RuleBase" id="RU004379"/>
    </source>
</evidence>
<evidence type="ECO:0000256" key="5">
    <source>
        <dbReference type="ARBA" id="ARBA00023136"/>
    </source>
</evidence>
<feature type="transmembrane region" description="Helical" evidence="6">
    <location>
        <begin position="168"/>
        <end position="189"/>
    </location>
</feature>
<evidence type="ECO:0000256" key="4">
    <source>
        <dbReference type="ARBA" id="ARBA00022989"/>
    </source>
</evidence>
<dbReference type="AlphaFoldDB" id="A0A212IZL9"/>
<feature type="transmembrane region" description="Helical" evidence="6">
    <location>
        <begin position="57"/>
        <end position="77"/>
    </location>
</feature>
<dbReference type="EMBL" id="FLUQ01000001">
    <property type="protein sequence ID" value="SBV92639.1"/>
    <property type="molecule type" value="Genomic_DNA"/>
</dbReference>
<comment type="subcellular location">
    <subcellularLocation>
        <location evidence="1">Membrane</location>
        <topology evidence="1">Multi-pass membrane protein</topology>
    </subcellularLocation>
</comment>
<feature type="transmembrane region" description="Helical" evidence="6">
    <location>
        <begin position="209"/>
        <end position="230"/>
    </location>
</feature>
<organism evidence="7">
    <name type="scientific">uncultured delta proteobacterium</name>
    <dbReference type="NCBI Taxonomy" id="34034"/>
    <lineage>
        <taxon>Bacteria</taxon>
        <taxon>Deltaproteobacteria</taxon>
        <taxon>environmental samples</taxon>
    </lineage>
</organism>
<feature type="transmembrane region" description="Helical" evidence="6">
    <location>
        <begin position="83"/>
        <end position="106"/>
    </location>
</feature>
<feature type="transmembrane region" description="Helical" evidence="6">
    <location>
        <begin position="113"/>
        <end position="132"/>
    </location>
</feature>
<dbReference type="InterPro" id="IPR006214">
    <property type="entry name" value="Bax_inhibitor_1-related"/>
</dbReference>
<keyword evidence="5 6" id="KW-0472">Membrane</keyword>
<evidence type="ECO:0000313" key="7">
    <source>
        <dbReference type="EMBL" id="SBV92639.1"/>
    </source>
</evidence>
<keyword evidence="4 6" id="KW-1133">Transmembrane helix</keyword>
<name>A0A212IZL9_9DELT</name>
<sequence>MFERPTEVITSSRAEVTNAFMRGVYLWMCIGLAVTAAFAYGTLAVPALRNFVFSSQYTFYGLLIGEVLLVVALSAAIHKLSSFAATGMFILYSVLNGMTLSVLLLVYTSQSVFTAFLTTAGMFGAMSVYGLVTKRDLTGLGSFMMMGLFGIIIAMVVNMFVGSSTLDLGISILGVFIFLGLTAFDTQALRNMGESAPMDDALAIRRGTIIGALKLYLDFINIFIMLLRIFGDRR</sequence>
<accession>A0A212IZL9</accession>
<proteinExistence type="inferred from homology"/>
<comment type="similarity">
    <text evidence="2 6">Belongs to the BI1 family.</text>
</comment>
<keyword evidence="3 6" id="KW-0812">Transmembrane</keyword>